<dbReference type="RefSeq" id="WP_324180409.1">
    <property type="nucleotide sequence ID" value="NZ_BAABAW010000006.1"/>
</dbReference>
<organism evidence="1 2">
    <name type="scientific">Aquimarina gracilis</name>
    <dbReference type="NCBI Taxonomy" id="874422"/>
    <lineage>
        <taxon>Bacteria</taxon>
        <taxon>Pseudomonadati</taxon>
        <taxon>Bacteroidota</taxon>
        <taxon>Flavobacteriia</taxon>
        <taxon>Flavobacteriales</taxon>
        <taxon>Flavobacteriaceae</taxon>
        <taxon>Aquimarina</taxon>
    </lineage>
</organism>
<gene>
    <name evidence="1" type="ORF">U6A24_12960</name>
</gene>
<proteinExistence type="predicted"/>
<name>A0ABU5ZWX7_9FLAO</name>
<evidence type="ECO:0000313" key="1">
    <source>
        <dbReference type="EMBL" id="MEB3346379.1"/>
    </source>
</evidence>
<accession>A0ABU5ZWX7</accession>
<sequence>MKKFGNLKTVAFLILGVLFIVSCEKSDVETETNQILETEKSEGFKSKTGNDGEILNIKETVAPVLKMHFDEGVPKNEAMLQFNAVVEEYISKQPKQANKGFSTEWFYRVWVKTGTQTNNQTNGDVGTYVRFTTSVGGYTPAFNWMDDAGDSLDGGWDGYLFRAAFPGQAIEWVEVDYGHLYLKGTDGWFVKEYVCQLWDSDQTVAATGFSGFWSHPNVWLDNDTSAGWDSYYSGNTGSGRINF</sequence>
<keyword evidence="2" id="KW-1185">Reference proteome</keyword>
<dbReference type="Proteomes" id="UP001327027">
    <property type="component" value="Unassembled WGS sequence"/>
</dbReference>
<dbReference type="PROSITE" id="PS51257">
    <property type="entry name" value="PROKAR_LIPOPROTEIN"/>
    <property type="match status" value="1"/>
</dbReference>
<dbReference type="EMBL" id="JAYKLX010000006">
    <property type="protein sequence ID" value="MEB3346379.1"/>
    <property type="molecule type" value="Genomic_DNA"/>
</dbReference>
<protein>
    <submittedName>
        <fullName evidence="1">Uncharacterized protein</fullName>
    </submittedName>
</protein>
<reference evidence="1 2" key="1">
    <citation type="journal article" date="2013" name="Int. J. Syst. Evol. Microbiol.">
        <title>Aquimarina gracilis sp. nov., isolated from the gut microflora of a mussel, Mytilus coruscus, and emended description of Aquimarina spongiae.</title>
        <authorList>
            <person name="Park S.C."/>
            <person name="Choe H.N."/>
            <person name="Baik K.S."/>
            <person name="Seong C.N."/>
        </authorList>
    </citation>
    <scope>NUCLEOTIDE SEQUENCE [LARGE SCALE GENOMIC DNA]</scope>
    <source>
        <strain evidence="1 2">PSC32</strain>
    </source>
</reference>
<comment type="caution">
    <text evidence="1">The sequence shown here is derived from an EMBL/GenBank/DDBJ whole genome shotgun (WGS) entry which is preliminary data.</text>
</comment>
<evidence type="ECO:0000313" key="2">
    <source>
        <dbReference type="Proteomes" id="UP001327027"/>
    </source>
</evidence>